<dbReference type="EMBL" id="CP029346">
    <property type="protein sequence ID" value="AWL10326.1"/>
    <property type="molecule type" value="Genomic_DNA"/>
</dbReference>
<reference evidence="3" key="1">
    <citation type="submission" date="2018-05" db="EMBL/GenBank/DDBJ databases">
        <title>Pseudarcicella sp. HME7025 Genome sequencing and assembly.</title>
        <authorList>
            <person name="Kim H."/>
            <person name="Kang H."/>
            <person name="Joh K."/>
        </authorList>
    </citation>
    <scope>NUCLEOTIDE SEQUENCE [LARGE SCALE GENOMIC DNA]</scope>
    <source>
        <strain evidence="3">HME7025</strain>
    </source>
</reference>
<organism evidence="2 3">
    <name type="scientific">Aquirufa nivalisilvae</name>
    <dbReference type="NCBI Taxonomy" id="2516557"/>
    <lineage>
        <taxon>Bacteria</taxon>
        <taxon>Pseudomonadati</taxon>
        <taxon>Bacteroidota</taxon>
        <taxon>Cytophagia</taxon>
        <taxon>Cytophagales</taxon>
        <taxon>Flectobacillaceae</taxon>
        <taxon>Aquirufa</taxon>
    </lineage>
</organism>
<dbReference type="KEGG" id="psez:HME7025_02486"/>
<keyword evidence="3" id="KW-1185">Reference proteome</keyword>
<feature type="domain" description="Glycosyl transferase family 1" evidence="1">
    <location>
        <begin position="189"/>
        <end position="350"/>
    </location>
</feature>
<dbReference type="InterPro" id="IPR001296">
    <property type="entry name" value="Glyco_trans_1"/>
</dbReference>
<evidence type="ECO:0000259" key="1">
    <source>
        <dbReference type="Pfam" id="PF00534"/>
    </source>
</evidence>
<dbReference type="PANTHER" id="PTHR45947">
    <property type="entry name" value="SULFOQUINOVOSYL TRANSFERASE SQD2"/>
    <property type="match status" value="1"/>
</dbReference>
<dbReference type="PANTHER" id="PTHR45947:SF3">
    <property type="entry name" value="SULFOQUINOVOSYL TRANSFERASE SQD2"/>
    <property type="match status" value="1"/>
</dbReference>
<protein>
    <submittedName>
        <fullName evidence="2">Putative glycosyltransferase</fullName>
        <ecNumber evidence="2">2.4.1.-</ecNumber>
    </submittedName>
</protein>
<evidence type="ECO:0000313" key="3">
    <source>
        <dbReference type="Proteomes" id="UP000245468"/>
    </source>
</evidence>
<evidence type="ECO:0000313" key="2">
    <source>
        <dbReference type="EMBL" id="AWL10326.1"/>
    </source>
</evidence>
<dbReference type="Pfam" id="PF00534">
    <property type="entry name" value="Glycos_transf_1"/>
    <property type="match status" value="1"/>
</dbReference>
<dbReference type="Gene3D" id="3.40.50.2000">
    <property type="entry name" value="Glycogen Phosphorylase B"/>
    <property type="match status" value="2"/>
</dbReference>
<dbReference type="RefSeq" id="WP_109324521.1">
    <property type="nucleotide sequence ID" value="NZ_CP029346.1"/>
</dbReference>
<dbReference type="InterPro" id="IPR050194">
    <property type="entry name" value="Glycosyltransferase_grp1"/>
</dbReference>
<keyword evidence="2" id="KW-0328">Glycosyltransferase</keyword>
<dbReference type="EC" id="2.4.1.-" evidence="2"/>
<proteinExistence type="predicted"/>
<dbReference type="CDD" id="cd03801">
    <property type="entry name" value="GT4_PimA-like"/>
    <property type="match status" value="1"/>
</dbReference>
<dbReference type="Proteomes" id="UP000245468">
    <property type="component" value="Chromosome"/>
</dbReference>
<accession>A0A2S2DY89</accession>
<dbReference type="GO" id="GO:0016757">
    <property type="term" value="F:glycosyltransferase activity"/>
    <property type="evidence" value="ECO:0007669"/>
    <property type="project" value="UniProtKB-KW"/>
</dbReference>
<name>A0A2S2DY89_9BACT</name>
<gene>
    <name evidence="2" type="primary">mgtA</name>
    <name evidence="2" type="ORF">HME7025_02486</name>
</gene>
<sequence length="372" mass="41432">MKGKKKVLFVGSFVEKAKDGSVGGQMYACKSLINSSLSESVDWVLLDTTGNSVPPPPVYIRMFSAISRVIKFIFLMVLKRPDFTLIFSANVPSIYEKGLIAVISSMMRVKCIFAPRGGSLVFDIKNSAFAAKYVPFILSKCYYVICQGNYWEGFFKGIQVEESQTNYVVIPNWIDTDKYLYKIPQNVHNNVAEVPTILFMGWIQEDKGVFDLLQALESNLLVDYKLKIVFMGDGPGKNNLIQLVSQLSHTNHQYEFPGWLHGQEKSDYLYHADVFVLPSYAEGMPNSLMEAMASGVVSIATNVGAVSELIQNKETGILVEVNDVKAIAQGIAYVLDNPEQRNRMIKQARDLIISSHSISNAALKLAKIINKG</sequence>
<dbReference type="AlphaFoldDB" id="A0A2S2DY89"/>
<dbReference type="SUPFAM" id="SSF53756">
    <property type="entry name" value="UDP-Glycosyltransferase/glycogen phosphorylase"/>
    <property type="match status" value="1"/>
</dbReference>
<dbReference type="OrthoDB" id="596635at2"/>
<keyword evidence="2" id="KW-0808">Transferase</keyword>